<evidence type="ECO:0000256" key="12">
    <source>
        <dbReference type="ARBA" id="ARBA00081411"/>
    </source>
</evidence>
<dbReference type="CDD" id="cd01087">
    <property type="entry name" value="Prolidase"/>
    <property type="match status" value="1"/>
</dbReference>
<protein>
    <recommendedName>
        <fullName evidence="10">Xaa-Pro aminopeptidase</fullName>
        <ecNumber evidence="4">3.4.11.9</ecNumber>
    </recommendedName>
    <alternativeName>
        <fullName evidence="11">Aminopeptidase P II</fullName>
    </alternativeName>
    <alternativeName>
        <fullName evidence="12">X-Pro aminopeptidase</fullName>
    </alternativeName>
</protein>
<dbReference type="Gene3D" id="3.90.230.10">
    <property type="entry name" value="Creatinase/methionine aminopeptidase superfamily"/>
    <property type="match status" value="1"/>
</dbReference>
<dbReference type="PANTHER" id="PTHR43226">
    <property type="entry name" value="XAA-PRO AMINOPEPTIDASE 3"/>
    <property type="match status" value="1"/>
</dbReference>
<dbReference type="InterPro" id="IPR007865">
    <property type="entry name" value="Aminopep_P_N"/>
</dbReference>
<reference evidence="14 15" key="1">
    <citation type="submission" date="2018-08" db="EMBL/GenBank/DDBJ databases">
        <title>Recombination of ecologically and evolutionarily significant loci maintains genetic cohesion in the Pseudomonas syringae species complex.</title>
        <authorList>
            <person name="Dillon M."/>
            <person name="Thakur S."/>
            <person name="Almeida R.N.D."/>
            <person name="Weir B.S."/>
            <person name="Guttman D.S."/>
        </authorList>
    </citation>
    <scope>NUCLEOTIDE SEQUENCE [LARGE SCALE GENOMIC DNA]</scope>
    <source>
        <strain evidence="14 15">ICMP 4086</strain>
    </source>
</reference>
<dbReference type="EC" id="3.4.11.9" evidence="4"/>
<proteinExistence type="inferred from homology"/>
<dbReference type="InterPro" id="IPR036005">
    <property type="entry name" value="Creatinase/aminopeptidase-like"/>
</dbReference>
<dbReference type="Pfam" id="PF05195">
    <property type="entry name" value="AMP_N"/>
    <property type="match status" value="1"/>
</dbReference>
<evidence type="ECO:0000256" key="5">
    <source>
        <dbReference type="ARBA" id="ARBA00022670"/>
    </source>
</evidence>
<evidence type="ECO:0000256" key="3">
    <source>
        <dbReference type="ARBA" id="ARBA00008766"/>
    </source>
</evidence>
<keyword evidence="14" id="KW-0031">Aminopeptidase</keyword>
<accession>A0A0P9KC82</accession>
<sequence>MPITATPVRAGNSTGRWPPSGRLLPMIQIPKSEYARRRKALMAQMEPDSIAILPAAAVAIRNRDVEHIYRQDSDFQYLSGFPEPEAVVVLIPGREYGEYVLFCRERNPERELWEGLRAGQEGAIRDFGADDAFPINDIDEILPGLIEGRDRVYSAMGSNPEFDRHLMDWINVIRSKAHLGAQPPKEFVALDHLLHDMRLYKSAAEIKVMRGAADISARAHVRAMQACRAGLHEFSLEAELDYEFRKGGSKMPAYGSIVASGRNGCILHYQQNDAVLRDGDLVLIDAGCEIDCYASDITRTFPVNGRFSPEQKAIYELVLKAQHAAFEAIGPDKHWNQAHEATVKVITAGLVELGLLRGDVDQLIESEAYKMFYMHRAGHWLGMDVHDVGEYKVGGEWRVLEVGMTLTVEPGIYISPDNLDVAKKWRGIGVRIEDDVVVTRQGCEILSGGVPKTVAEIEALMAAAQAQVA</sequence>
<dbReference type="FunFam" id="3.90.230.10:FF:000002">
    <property type="entry name" value="Xaa-Pro aminopeptidase 3"/>
    <property type="match status" value="1"/>
</dbReference>
<dbReference type="Pfam" id="PF00557">
    <property type="entry name" value="Peptidase_M24"/>
    <property type="match status" value="1"/>
</dbReference>
<keyword evidence="6" id="KW-0479">Metal-binding</keyword>
<evidence type="ECO:0000256" key="8">
    <source>
        <dbReference type="ARBA" id="ARBA00023049"/>
    </source>
</evidence>
<keyword evidence="8" id="KW-0482">Metalloprotease</keyword>
<keyword evidence="7" id="KW-0378">Hydrolase</keyword>
<comment type="similarity">
    <text evidence="3">Belongs to the peptidase M24B family.</text>
</comment>
<dbReference type="GO" id="GO:0006508">
    <property type="term" value="P:proteolysis"/>
    <property type="evidence" value="ECO:0007669"/>
    <property type="project" value="UniProtKB-KW"/>
</dbReference>
<evidence type="ECO:0000256" key="4">
    <source>
        <dbReference type="ARBA" id="ARBA00012574"/>
    </source>
</evidence>
<evidence type="ECO:0000313" key="15">
    <source>
        <dbReference type="Proteomes" id="UP000278587"/>
    </source>
</evidence>
<gene>
    <name evidence="14" type="ORF">ALQ84_02536</name>
</gene>
<evidence type="ECO:0000259" key="13">
    <source>
        <dbReference type="SMART" id="SM01011"/>
    </source>
</evidence>
<dbReference type="InterPro" id="IPR052433">
    <property type="entry name" value="X-Pro_dipept-like"/>
</dbReference>
<comment type="caution">
    <text evidence="14">The sequence shown here is derived from an EMBL/GenBank/DDBJ whole genome shotgun (WGS) entry which is preliminary data.</text>
</comment>
<feature type="domain" description="Aminopeptidase P N-terminal" evidence="13">
    <location>
        <begin position="29"/>
        <end position="163"/>
    </location>
</feature>
<dbReference type="GO" id="GO:0005829">
    <property type="term" value="C:cytosol"/>
    <property type="evidence" value="ECO:0007669"/>
    <property type="project" value="TreeGrafter"/>
</dbReference>
<comment type="catalytic activity">
    <reaction evidence="1">
        <text>Release of any N-terminal amino acid, including proline, that is linked to proline, even from a dipeptide or tripeptide.</text>
        <dbReference type="EC" id="3.4.11.9"/>
    </reaction>
</comment>
<name>A0A0P9KC82_9PSED</name>
<dbReference type="PANTHER" id="PTHR43226:SF4">
    <property type="entry name" value="XAA-PRO AMINOPEPTIDASE 3"/>
    <property type="match status" value="1"/>
</dbReference>
<comment type="cofactor">
    <cofactor evidence="2">
        <name>Mn(2+)</name>
        <dbReference type="ChEBI" id="CHEBI:29035"/>
    </cofactor>
</comment>
<evidence type="ECO:0000256" key="7">
    <source>
        <dbReference type="ARBA" id="ARBA00022801"/>
    </source>
</evidence>
<dbReference type="Gene3D" id="3.40.350.10">
    <property type="entry name" value="Creatinase/prolidase N-terminal domain"/>
    <property type="match status" value="1"/>
</dbReference>
<evidence type="ECO:0000256" key="11">
    <source>
        <dbReference type="ARBA" id="ARBA00075356"/>
    </source>
</evidence>
<keyword evidence="9" id="KW-0464">Manganese</keyword>
<dbReference type="InterPro" id="IPR000994">
    <property type="entry name" value="Pept_M24"/>
</dbReference>
<dbReference type="GO" id="GO:0070006">
    <property type="term" value="F:metalloaminopeptidase activity"/>
    <property type="evidence" value="ECO:0007669"/>
    <property type="project" value="InterPro"/>
</dbReference>
<dbReference type="SUPFAM" id="SSF53092">
    <property type="entry name" value="Creatinase/prolidase N-terminal domain"/>
    <property type="match status" value="1"/>
</dbReference>
<evidence type="ECO:0000256" key="1">
    <source>
        <dbReference type="ARBA" id="ARBA00001424"/>
    </source>
</evidence>
<evidence type="ECO:0000313" key="14">
    <source>
        <dbReference type="EMBL" id="RMM10716.1"/>
    </source>
</evidence>
<evidence type="ECO:0000256" key="10">
    <source>
        <dbReference type="ARBA" id="ARBA00069363"/>
    </source>
</evidence>
<dbReference type="Proteomes" id="UP000278587">
    <property type="component" value="Unassembled WGS sequence"/>
</dbReference>
<dbReference type="GO" id="GO:0030145">
    <property type="term" value="F:manganese ion binding"/>
    <property type="evidence" value="ECO:0007669"/>
    <property type="project" value="InterPro"/>
</dbReference>
<evidence type="ECO:0000256" key="6">
    <source>
        <dbReference type="ARBA" id="ARBA00022723"/>
    </source>
</evidence>
<evidence type="ECO:0000256" key="9">
    <source>
        <dbReference type="ARBA" id="ARBA00023211"/>
    </source>
</evidence>
<dbReference type="AlphaFoldDB" id="A0A0P9KC82"/>
<organism evidence="14 15">
    <name type="scientific">Pseudomonas caricapapayae</name>
    <dbReference type="NCBI Taxonomy" id="46678"/>
    <lineage>
        <taxon>Bacteria</taxon>
        <taxon>Pseudomonadati</taxon>
        <taxon>Pseudomonadota</taxon>
        <taxon>Gammaproteobacteria</taxon>
        <taxon>Pseudomonadales</taxon>
        <taxon>Pseudomonadaceae</taxon>
        <taxon>Pseudomonas</taxon>
    </lineage>
</organism>
<dbReference type="SMART" id="SM01011">
    <property type="entry name" value="AMP_N"/>
    <property type="match status" value="1"/>
</dbReference>
<dbReference type="FunFam" id="3.40.350.10:FF:000009">
    <property type="entry name" value="Xaa-Pro aminopeptidase"/>
    <property type="match status" value="1"/>
</dbReference>
<dbReference type="InterPro" id="IPR029149">
    <property type="entry name" value="Creatin/AminoP/Spt16_N"/>
</dbReference>
<dbReference type="SUPFAM" id="SSF55920">
    <property type="entry name" value="Creatinase/aminopeptidase"/>
    <property type="match status" value="1"/>
</dbReference>
<evidence type="ECO:0000256" key="2">
    <source>
        <dbReference type="ARBA" id="ARBA00001936"/>
    </source>
</evidence>
<dbReference type="NCBIfam" id="NF008131">
    <property type="entry name" value="PRK10879.1"/>
    <property type="match status" value="1"/>
</dbReference>
<dbReference type="EMBL" id="RBOC01000079">
    <property type="protein sequence ID" value="RMM10716.1"/>
    <property type="molecule type" value="Genomic_DNA"/>
</dbReference>
<keyword evidence="5" id="KW-0645">Protease</keyword>